<keyword evidence="6" id="KW-1185">Reference proteome</keyword>
<dbReference type="OrthoDB" id="10250354at2759"/>
<evidence type="ECO:0000313" key="5">
    <source>
        <dbReference type="EMBL" id="KAF2262273.1"/>
    </source>
</evidence>
<keyword evidence="1" id="KW-0143">Chaperone</keyword>
<feature type="region of interest" description="Disordered" evidence="2">
    <location>
        <begin position="186"/>
        <end position="220"/>
    </location>
</feature>
<dbReference type="Gene3D" id="1.10.287.110">
    <property type="entry name" value="DnaJ domain"/>
    <property type="match status" value="1"/>
</dbReference>
<evidence type="ECO:0000256" key="3">
    <source>
        <dbReference type="SAM" id="Phobius"/>
    </source>
</evidence>
<proteinExistence type="predicted"/>
<comment type="caution">
    <text evidence="5">The sequence shown here is derived from an EMBL/GenBank/DDBJ whole genome shotgun (WGS) entry which is preliminary data.</text>
</comment>
<keyword evidence="3" id="KW-0472">Membrane</keyword>
<dbReference type="InterPro" id="IPR036869">
    <property type="entry name" value="J_dom_sf"/>
</dbReference>
<evidence type="ECO:0000259" key="4">
    <source>
        <dbReference type="PROSITE" id="PS50076"/>
    </source>
</evidence>
<dbReference type="CDD" id="cd06257">
    <property type="entry name" value="DnaJ"/>
    <property type="match status" value="1"/>
</dbReference>
<organism evidence="5 6">
    <name type="scientific">Lojkania enalia</name>
    <dbReference type="NCBI Taxonomy" id="147567"/>
    <lineage>
        <taxon>Eukaryota</taxon>
        <taxon>Fungi</taxon>
        <taxon>Dikarya</taxon>
        <taxon>Ascomycota</taxon>
        <taxon>Pezizomycotina</taxon>
        <taxon>Dothideomycetes</taxon>
        <taxon>Pleosporomycetidae</taxon>
        <taxon>Pleosporales</taxon>
        <taxon>Pleosporales incertae sedis</taxon>
        <taxon>Lojkania</taxon>
    </lineage>
</organism>
<name>A0A9P4N274_9PLEO</name>
<gene>
    <name evidence="5" type="ORF">CC78DRAFT_534934</name>
</gene>
<dbReference type="PANTHER" id="PTHR44145">
    <property type="entry name" value="DNAJ HOMOLOG SUBFAMILY A MEMBER 3, MITOCHONDRIAL"/>
    <property type="match status" value="1"/>
</dbReference>
<dbReference type="Proteomes" id="UP000800093">
    <property type="component" value="Unassembled WGS sequence"/>
</dbReference>
<dbReference type="EMBL" id="ML986642">
    <property type="protein sequence ID" value="KAF2262273.1"/>
    <property type="molecule type" value="Genomic_DNA"/>
</dbReference>
<dbReference type="InterPro" id="IPR051938">
    <property type="entry name" value="Apopto_cytoskel_mod"/>
</dbReference>
<accession>A0A9P4N274</accession>
<evidence type="ECO:0000313" key="6">
    <source>
        <dbReference type="Proteomes" id="UP000800093"/>
    </source>
</evidence>
<reference evidence="6" key="1">
    <citation type="journal article" date="2020" name="Stud. Mycol.">
        <title>101 Dothideomycetes genomes: A test case for predicting lifestyles and emergence of pathogens.</title>
        <authorList>
            <person name="Haridas S."/>
            <person name="Albert R."/>
            <person name="Binder M."/>
            <person name="Bloem J."/>
            <person name="LaButti K."/>
            <person name="Salamov A."/>
            <person name="Andreopoulos B."/>
            <person name="Baker S."/>
            <person name="Barry K."/>
            <person name="Bills G."/>
            <person name="Bluhm B."/>
            <person name="Cannon C."/>
            <person name="Castanera R."/>
            <person name="Culley D."/>
            <person name="Daum C."/>
            <person name="Ezra D."/>
            <person name="Gonzalez J."/>
            <person name="Henrissat B."/>
            <person name="Kuo A."/>
            <person name="Liang C."/>
            <person name="Lipzen A."/>
            <person name="Lutzoni F."/>
            <person name="Magnuson J."/>
            <person name="Mondo S."/>
            <person name="Nolan M."/>
            <person name="Ohm R."/>
            <person name="Pangilinan J."/>
            <person name="Park H.-J."/>
            <person name="Ramirez L."/>
            <person name="Alfaro M."/>
            <person name="Sun H."/>
            <person name="Tritt A."/>
            <person name="Yoshinaga Y."/>
            <person name="Zwiers L.-H."/>
            <person name="Turgeon B."/>
            <person name="Goodwin S."/>
            <person name="Spatafora J."/>
            <person name="Crous P."/>
            <person name="Grigoriev I."/>
        </authorList>
    </citation>
    <scope>NUCLEOTIDE SEQUENCE [LARGE SCALE GENOMIC DNA]</scope>
    <source>
        <strain evidence="6">CBS 304.66</strain>
    </source>
</reference>
<feature type="transmembrane region" description="Helical" evidence="3">
    <location>
        <begin position="268"/>
        <end position="288"/>
    </location>
</feature>
<evidence type="ECO:0000256" key="2">
    <source>
        <dbReference type="SAM" id="MobiDB-lite"/>
    </source>
</evidence>
<dbReference type="InterPro" id="IPR001623">
    <property type="entry name" value="DnaJ_domain"/>
</dbReference>
<dbReference type="AlphaFoldDB" id="A0A9P4N274"/>
<feature type="domain" description="J" evidence="4">
    <location>
        <begin position="59"/>
        <end position="124"/>
    </location>
</feature>
<sequence>MPPCQLYLLRHLRASLPHHSPLSAARSRPQCFKTVPYRVRQPSFHTYAHLQADSQTLPNHYETLQLPHTASPADIKRQFFTLSKEHHPDRNPDDPTASTRFVAISEAYHVLSVPDKRVQYDLQLSAQQGSSRWGRSEVPKGSYSSASFAGSRAATGLNKKRGTFRGPPPSFYKAGGYGKHHAKRSEYAHENAPGAGGEAGQEFGSSYRSHGGYGPGQTEQGRAVPHFDDVRHKRMHDNVNEHINARREKARERASQRVREEIHRGGTLTNFFMVSGILVVIGVSMELLKEHHAPVKRKQEKV</sequence>
<feature type="region of interest" description="Disordered" evidence="2">
    <location>
        <begin position="128"/>
        <end position="151"/>
    </location>
</feature>
<dbReference type="PANTHER" id="PTHR44145:SF3">
    <property type="entry name" value="DNAJ HOMOLOG SUBFAMILY A MEMBER 3, MITOCHONDRIAL"/>
    <property type="match status" value="1"/>
</dbReference>
<dbReference type="SMART" id="SM00271">
    <property type="entry name" value="DnaJ"/>
    <property type="match status" value="1"/>
</dbReference>
<dbReference type="SUPFAM" id="SSF46565">
    <property type="entry name" value="Chaperone J-domain"/>
    <property type="match status" value="1"/>
</dbReference>
<evidence type="ECO:0000256" key="1">
    <source>
        <dbReference type="ARBA" id="ARBA00023186"/>
    </source>
</evidence>
<protein>
    <submittedName>
        <fullName evidence="5">DnaJ-domain-containing protein</fullName>
    </submittedName>
</protein>
<dbReference type="PROSITE" id="PS50076">
    <property type="entry name" value="DNAJ_2"/>
    <property type="match status" value="1"/>
</dbReference>
<keyword evidence="3" id="KW-0812">Transmembrane</keyword>
<dbReference type="PRINTS" id="PR00625">
    <property type="entry name" value="JDOMAIN"/>
</dbReference>
<dbReference type="Pfam" id="PF00226">
    <property type="entry name" value="DnaJ"/>
    <property type="match status" value="1"/>
</dbReference>
<keyword evidence="3" id="KW-1133">Transmembrane helix</keyword>